<accession>A0A1U7HVY2</accession>
<dbReference type="AlphaFoldDB" id="A0A1U7HVY2"/>
<gene>
    <name evidence="1" type="ORF">NIES1031_07430</name>
</gene>
<evidence type="ECO:0000313" key="2">
    <source>
        <dbReference type="Proteomes" id="UP000185984"/>
    </source>
</evidence>
<dbReference type="OrthoDB" id="570706at2"/>
<dbReference type="RefSeq" id="WP_073548825.1">
    <property type="nucleotide sequence ID" value="NZ_CAWMVK010000039.1"/>
</dbReference>
<sequence>MATEYIVFVHGVNTREEREVKTYADKLIERIDREIASHSSNITRKYIPLYWGDVNKPEEDKLLNKLKQSPTWKKMWFQEFREKQLMQFVGDAALYISRHVGSKVVIAIAEQLKKALPANPEPGDRMHLIAHSWGTVILFDVLFAARWDNPDLPTYESVRRIRQGIFGVKPEPLHGIRLSSIHTMGSPIAFFNLINVVSGEDQAKGERELTQEQAKKIATHDITPQLEALLEQLYNERGQKTLPWRNFIHPGDPVAYPLATIMPDLVDGKRQCLDIQDLLTSNADLSDFLVQSISRSFLALLHGGDAHGSYWESRDVVKAITQVILQEAAHPSTAVVST</sequence>
<protein>
    <submittedName>
        <fullName evidence="1">Uncharacterized protein</fullName>
    </submittedName>
</protein>
<organism evidence="1 2">
    <name type="scientific">Chroogloeocystis siderophila 5.2 s.c.1</name>
    <dbReference type="NCBI Taxonomy" id="247279"/>
    <lineage>
        <taxon>Bacteria</taxon>
        <taxon>Bacillati</taxon>
        <taxon>Cyanobacteriota</taxon>
        <taxon>Cyanophyceae</taxon>
        <taxon>Oscillatoriophycideae</taxon>
        <taxon>Chroococcales</taxon>
        <taxon>Chroococcaceae</taxon>
        <taxon>Chroogloeocystis</taxon>
    </lineage>
</organism>
<proteinExistence type="predicted"/>
<dbReference type="Proteomes" id="UP000185984">
    <property type="component" value="Unassembled WGS sequence"/>
</dbReference>
<dbReference type="EMBL" id="MRCC01000005">
    <property type="protein sequence ID" value="OKH27739.1"/>
    <property type="molecule type" value="Genomic_DNA"/>
</dbReference>
<name>A0A1U7HVY2_9CHRO</name>
<keyword evidence="2" id="KW-1185">Reference proteome</keyword>
<comment type="caution">
    <text evidence="1">The sequence shown here is derived from an EMBL/GenBank/DDBJ whole genome shotgun (WGS) entry which is preliminary data.</text>
</comment>
<reference evidence="1 2" key="1">
    <citation type="submission" date="2016-11" db="EMBL/GenBank/DDBJ databases">
        <title>Draft Genome Sequences of Nine Cyanobacterial Strains from Diverse Habitats.</title>
        <authorList>
            <person name="Zhu T."/>
            <person name="Hou S."/>
            <person name="Lu X."/>
            <person name="Hess W.R."/>
        </authorList>
    </citation>
    <scope>NUCLEOTIDE SEQUENCE [LARGE SCALE GENOMIC DNA]</scope>
    <source>
        <strain evidence="1 2">5.2 s.c.1</strain>
    </source>
</reference>
<evidence type="ECO:0000313" key="1">
    <source>
        <dbReference type="EMBL" id="OKH27739.1"/>
    </source>
</evidence>